<name>A0ABM4C1W4_HYDVU</name>
<feature type="domain" description="SH2" evidence="6">
    <location>
        <begin position="6"/>
        <end position="102"/>
    </location>
</feature>
<dbReference type="InterPro" id="IPR052123">
    <property type="entry name" value="Non-rcpt_Tyr_Phosphatase"/>
</dbReference>
<keyword evidence="9" id="KW-1185">Reference proteome</keyword>
<evidence type="ECO:0000256" key="1">
    <source>
        <dbReference type="ARBA" id="ARBA00013064"/>
    </source>
</evidence>
<dbReference type="SUPFAM" id="SSF52799">
    <property type="entry name" value="(Phosphotyrosine protein) phosphatases II"/>
    <property type="match status" value="1"/>
</dbReference>
<dbReference type="PROSITE" id="PS50055">
    <property type="entry name" value="TYR_PHOSPHATASE_PTP"/>
    <property type="match status" value="1"/>
</dbReference>
<dbReference type="Pfam" id="PF00102">
    <property type="entry name" value="Y_phosphatase"/>
    <property type="match status" value="1"/>
</dbReference>
<evidence type="ECO:0000259" key="6">
    <source>
        <dbReference type="PROSITE" id="PS50001"/>
    </source>
</evidence>
<dbReference type="InterPro" id="IPR000980">
    <property type="entry name" value="SH2"/>
</dbReference>
<dbReference type="PRINTS" id="PR00700">
    <property type="entry name" value="PRTYPHPHTASE"/>
</dbReference>
<dbReference type="InterPro" id="IPR003595">
    <property type="entry name" value="Tyr_Pase_cat"/>
</dbReference>
<dbReference type="SMART" id="SM00194">
    <property type="entry name" value="PTPc"/>
    <property type="match status" value="1"/>
</dbReference>
<dbReference type="RefSeq" id="XP_065655521.1">
    <property type="nucleotide sequence ID" value="XM_065799449.1"/>
</dbReference>
<gene>
    <name evidence="10" type="primary">LOC100204137</name>
</gene>
<proteinExistence type="predicted"/>
<organism evidence="9 10">
    <name type="scientific">Hydra vulgaris</name>
    <name type="common">Hydra</name>
    <name type="synonym">Hydra attenuata</name>
    <dbReference type="NCBI Taxonomy" id="6087"/>
    <lineage>
        <taxon>Eukaryota</taxon>
        <taxon>Metazoa</taxon>
        <taxon>Cnidaria</taxon>
        <taxon>Hydrozoa</taxon>
        <taxon>Hydroidolina</taxon>
        <taxon>Anthoathecata</taxon>
        <taxon>Aplanulata</taxon>
        <taxon>Hydridae</taxon>
        <taxon>Hydra</taxon>
    </lineage>
</organism>
<dbReference type="InterPro" id="IPR016130">
    <property type="entry name" value="Tyr_Pase_AS"/>
</dbReference>
<evidence type="ECO:0000256" key="2">
    <source>
        <dbReference type="ARBA" id="ARBA00022801"/>
    </source>
</evidence>
<dbReference type="SMART" id="SM00252">
    <property type="entry name" value="SH2"/>
    <property type="match status" value="2"/>
</dbReference>
<keyword evidence="3" id="KW-0904">Protein phosphatase</keyword>
<dbReference type="PROSITE" id="PS50056">
    <property type="entry name" value="TYR_PHOSPHATASE_2"/>
    <property type="match status" value="1"/>
</dbReference>
<reference evidence="10" key="1">
    <citation type="submission" date="2025-08" db="UniProtKB">
        <authorList>
            <consortium name="RefSeq"/>
        </authorList>
    </citation>
    <scope>IDENTIFICATION</scope>
</reference>
<feature type="domain" description="SH2" evidence="6">
    <location>
        <begin position="117"/>
        <end position="214"/>
    </location>
</feature>
<feature type="domain" description="Tyrosine-protein phosphatase" evidence="7">
    <location>
        <begin position="227"/>
        <end position="497"/>
    </location>
</feature>
<dbReference type="Gene3D" id="3.90.190.10">
    <property type="entry name" value="Protein tyrosine phosphatase superfamily"/>
    <property type="match status" value="1"/>
</dbReference>
<dbReference type="PROSITE" id="PS50001">
    <property type="entry name" value="SH2"/>
    <property type="match status" value="2"/>
</dbReference>
<accession>A0ABM4C1W4</accession>
<evidence type="ECO:0000256" key="4">
    <source>
        <dbReference type="ARBA" id="ARBA00022999"/>
    </source>
</evidence>
<protein>
    <recommendedName>
        <fullName evidence="1">protein-tyrosine-phosphatase</fullName>
        <ecNumber evidence="1">3.1.3.48</ecNumber>
    </recommendedName>
</protein>
<dbReference type="PROSITE" id="PS00383">
    <property type="entry name" value="TYR_PHOSPHATASE_1"/>
    <property type="match status" value="1"/>
</dbReference>
<feature type="domain" description="Tyrosine specific protein phosphatases" evidence="8">
    <location>
        <begin position="412"/>
        <end position="488"/>
    </location>
</feature>
<dbReference type="GeneID" id="100204137"/>
<dbReference type="PANTHER" id="PTHR46257:SF3">
    <property type="entry name" value="TYROSINE-PROTEIN PHOSPHATASE CORKSCREW"/>
    <property type="match status" value="1"/>
</dbReference>
<evidence type="ECO:0000256" key="5">
    <source>
        <dbReference type="PROSITE-ProRule" id="PRU00191"/>
    </source>
</evidence>
<dbReference type="SUPFAM" id="SSF55550">
    <property type="entry name" value="SH2 domain"/>
    <property type="match status" value="2"/>
</dbReference>
<dbReference type="InterPro" id="IPR036860">
    <property type="entry name" value="SH2_dom_sf"/>
</dbReference>
<evidence type="ECO:0000259" key="8">
    <source>
        <dbReference type="PROSITE" id="PS50056"/>
    </source>
</evidence>
<evidence type="ECO:0000313" key="9">
    <source>
        <dbReference type="Proteomes" id="UP001652625"/>
    </source>
</evidence>
<dbReference type="Pfam" id="PF00017">
    <property type="entry name" value="SH2"/>
    <property type="match status" value="2"/>
</dbReference>
<evidence type="ECO:0000259" key="7">
    <source>
        <dbReference type="PROSITE" id="PS50055"/>
    </source>
</evidence>
<dbReference type="PRINTS" id="PR00401">
    <property type="entry name" value="SH2DOMAIN"/>
</dbReference>
<evidence type="ECO:0000313" key="10">
    <source>
        <dbReference type="RefSeq" id="XP_065655521.1"/>
    </source>
</evidence>
<dbReference type="InterPro" id="IPR000242">
    <property type="entry name" value="PTP_cat"/>
</dbReference>
<keyword evidence="2" id="KW-0378">Hydrolase</keyword>
<dbReference type="Proteomes" id="UP001652625">
    <property type="component" value="Chromosome 06"/>
</dbReference>
<dbReference type="Gene3D" id="3.30.505.10">
    <property type="entry name" value="SH2 domain"/>
    <property type="match status" value="2"/>
</dbReference>
<sequence>MRSSWGFFANLTVAEAESLLKEKGNHGSYLCRRSTSSPGSYTLSVRRQKEVWNFKITNDGESFGLYENDGFASVPDLIEYYQHNPSKFLDQNNKSVELTEPLIDESENDPGLSQEKWFFGEIGRGEAELILKQRGEHGSYLVRESRTQPGNFVLSVRHHSSVIEFLLIYSDSAFDIANTKRLKFPTMTHLINYFITNPLIHKDSDQAIHLIEPLCDTAERLRNDQRIKKEFEWLQHEDKANTNTKYEGLRPENKGKNRYKNILPFDHTRVVLRGVDHEVTGSDYINASYIFDDESGALFIASQGPVRSSVDDFWHMVYQENSMIIIMVTNEVEKGKIKCVRYWPEPGMSMIADNKQVTNAGETVTRDYIIRQLEIQLEAQPGGASKGVRKIFHYQFVGWPDHGVPSDPGSLLEMMQLIEATQKTFQFPGPPIIHCSAGIGRSGTVIVISMLMSLYRIKGHLEERDIPRTVQKVRLQRSGMVQTEAQYRFIYAAVVFYMDTVEQREAQCSKVNANTYDNLNELSSMLKKSAIADELS</sequence>
<dbReference type="InterPro" id="IPR000387">
    <property type="entry name" value="Tyr_Pase_dom"/>
</dbReference>
<dbReference type="SMART" id="SM00404">
    <property type="entry name" value="PTPc_motif"/>
    <property type="match status" value="1"/>
</dbReference>
<dbReference type="InterPro" id="IPR029021">
    <property type="entry name" value="Prot-tyrosine_phosphatase-like"/>
</dbReference>
<evidence type="ECO:0000256" key="3">
    <source>
        <dbReference type="ARBA" id="ARBA00022912"/>
    </source>
</evidence>
<dbReference type="PANTHER" id="PTHR46257">
    <property type="entry name" value="TYROSINE-PROTEIN PHOSPHATASE CORKSCREW"/>
    <property type="match status" value="1"/>
</dbReference>
<dbReference type="EC" id="3.1.3.48" evidence="1"/>
<keyword evidence="4 5" id="KW-0727">SH2 domain</keyword>